<evidence type="ECO:0000313" key="2">
    <source>
        <dbReference type="EMBL" id="CAF0881551.1"/>
    </source>
</evidence>
<dbReference type="EMBL" id="CAJOBB010004493">
    <property type="protein sequence ID" value="CAF4091333.1"/>
    <property type="molecule type" value="Genomic_DNA"/>
</dbReference>
<keyword evidence="1" id="KW-0732">Signal</keyword>
<reference evidence="3" key="1">
    <citation type="submission" date="2021-02" db="EMBL/GenBank/DDBJ databases">
        <authorList>
            <person name="Nowell W R."/>
        </authorList>
    </citation>
    <scope>NUCLEOTIDE SEQUENCE</scope>
</reference>
<evidence type="ECO:0000256" key="1">
    <source>
        <dbReference type="SAM" id="SignalP"/>
    </source>
</evidence>
<name>A0A819U896_9BILA</name>
<dbReference type="EMBL" id="CAJNOE010000083">
    <property type="protein sequence ID" value="CAF0881551.1"/>
    <property type="molecule type" value="Genomic_DNA"/>
</dbReference>
<evidence type="ECO:0000313" key="3">
    <source>
        <dbReference type="EMBL" id="CAF4091333.1"/>
    </source>
</evidence>
<feature type="chain" id="PRO_5035693637" description="Secreted protein" evidence="1">
    <location>
        <begin position="18"/>
        <end position="66"/>
    </location>
</feature>
<evidence type="ECO:0000313" key="4">
    <source>
        <dbReference type="Proteomes" id="UP000663868"/>
    </source>
</evidence>
<organism evidence="3 4">
    <name type="scientific">Adineta steineri</name>
    <dbReference type="NCBI Taxonomy" id="433720"/>
    <lineage>
        <taxon>Eukaryota</taxon>
        <taxon>Metazoa</taxon>
        <taxon>Spiralia</taxon>
        <taxon>Gnathifera</taxon>
        <taxon>Rotifera</taxon>
        <taxon>Eurotatoria</taxon>
        <taxon>Bdelloidea</taxon>
        <taxon>Adinetida</taxon>
        <taxon>Adinetidae</taxon>
        <taxon>Adineta</taxon>
    </lineage>
</organism>
<protein>
    <recommendedName>
        <fullName evidence="5">Secreted protein</fullName>
    </recommendedName>
</protein>
<dbReference type="Proteomes" id="UP000663868">
    <property type="component" value="Unassembled WGS sequence"/>
</dbReference>
<comment type="caution">
    <text evidence="3">The sequence shown here is derived from an EMBL/GenBank/DDBJ whole genome shotgun (WGS) entry which is preliminary data.</text>
</comment>
<proteinExistence type="predicted"/>
<evidence type="ECO:0008006" key="5">
    <source>
        <dbReference type="Google" id="ProtNLM"/>
    </source>
</evidence>
<sequence>MNLFFLSIFLHINLVLLYQLNGDLCLIASGKITDASTSLNAQPQTPIDKHDDTWCGGISHESKQCK</sequence>
<gene>
    <name evidence="2" type="ORF">IZO911_LOCUS11218</name>
    <name evidence="3" type="ORF">KXQ929_LOCUS33975</name>
</gene>
<accession>A0A819U896</accession>
<dbReference type="AlphaFoldDB" id="A0A819U896"/>
<feature type="signal peptide" evidence="1">
    <location>
        <begin position="1"/>
        <end position="17"/>
    </location>
</feature>
<dbReference type="Proteomes" id="UP000663860">
    <property type="component" value="Unassembled WGS sequence"/>
</dbReference>